<comment type="pathway">
    <text evidence="1">Sulfur metabolism; hydrogen sulfide biosynthesis; sulfite from sulfate: step 1/3.</text>
</comment>
<feature type="non-terminal residue" evidence="4">
    <location>
        <position position="1"/>
    </location>
</feature>
<dbReference type="Pfam" id="PF14306">
    <property type="entry name" value="PUA_2"/>
    <property type="match status" value="1"/>
</dbReference>
<dbReference type="SUPFAM" id="SSF88697">
    <property type="entry name" value="PUA domain-like"/>
    <property type="match status" value="1"/>
</dbReference>
<dbReference type="AlphaFoldDB" id="A0A382PEP1"/>
<dbReference type="Gene3D" id="3.10.400.10">
    <property type="entry name" value="Sulfate adenylyltransferase"/>
    <property type="match status" value="1"/>
</dbReference>
<dbReference type="EMBL" id="UINC01106486">
    <property type="protein sequence ID" value="SVC71188.1"/>
    <property type="molecule type" value="Genomic_DNA"/>
</dbReference>
<dbReference type="PANTHER" id="PTHR43509">
    <property type="match status" value="1"/>
</dbReference>
<dbReference type="InterPro" id="IPR014729">
    <property type="entry name" value="Rossmann-like_a/b/a_fold"/>
</dbReference>
<evidence type="ECO:0008006" key="5">
    <source>
        <dbReference type="Google" id="ProtNLM"/>
    </source>
</evidence>
<evidence type="ECO:0000259" key="3">
    <source>
        <dbReference type="Pfam" id="PF14306"/>
    </source>
</evidence>
<name>A0A382PEP1_9ZZZZ</name>
<organism evidence="4">
    <name type="scientific">marine metagenome</name>
    <dbReference type="NCBI Taxonomy" id="408172"/>
    <lineage>
        <taxon>unclassified sequences</taxon>
        <taxon>metagenomes</taxon>
        <taxon>ecological metagenomes</taxon>
    </lineage>
</organism>
<accession>A0A382PEP1</accession>
<evidence type="ECO:0000259" key="2">
    <source>
        <dbReference type="Pfam" id="PF01747"/>
    </source>
</evidence>
<dbReference type="InterPro" id="IPR024951">
    <property type="entry name" value="Sulfurylase_cat_dom"/>
</dbReference>
<dbReference type="InterPro" id="IPR025980">
    <property type="entry name" value="ATP-Sase_PUA-like_dom"/>
</dbReference>
<dbReference type="PANTHER" id="PTHR43509:SF1">
    <property type="entry name" value="SULFATE ADENYLYLTRANSFERASE"/>
    <property type="match status" value="1"/>
</dbReference>
<proteinExistence type="predicted"/>
<dbReference type="Gene3D" id="3.40.50.620">
    <property type="entry name" value="HUPs"/>
    <property type="match status" value="1"/>
</dbReference>
<reference evidence="4" key="1">
    <citation type="submission" date="2018-05" db="EMBL/GenBank/DDBJ databases">
        <authorList>
            <person name="Lanie J.A."/>
            <person name="Ng W.-L."/>
            <person name="Kazmierczak K.M."/>
            <person name="Andrzejewski T.M."/>
            <person name="Davidsen T.M."/>
            <person name="Wayne K.J."/>
            <person name="Tettelin H."/>
            <person name="Glass J.I."/>
            <person name="Rusch D."/>
            <person name="Podicherti R."/>
            <person name="Tsui H.-C.T."/>
            <person name="Winkler M.E."/>
        </authorList>
    </citation>
    <scope>NUCLEOTIDE SEQUENCE</scope>
</reference>
<dbReference type="GO" id="GO:0004781">
    <property type="term" value="F:sulfate adenylyltransferase (ATP) activity"/>
    <property type="evidence" value="ECO:0007669"/>
    <property type="project" value="InterPro"/>
</dbReference>
<dbReference type="InterPro" id="IPR015947">
    <property type="entry name" value="PUA-like_sf"/>
</dbReference>
<evidence type="ECO:0000256" key="1">
    <source>
        <dbReference type="ARBA" id="ARBA00005048"/>
    </source>
</evidence>
<protein>
    <recommendedName>
        <fullName evidence="5">Sulfate adenylyltransferase</fullName>
    </recommendedName>
</protein>
<feature type="domain" description="Sulphate adenylyltransferase catalytic" evidence="2">
    <location>
        <begin position="62"/>
        <end position="272"/>
    </location>
</feature>
<feature type="domain" description="ATP-sulfurylase PUA-like" evidence="3">
    <location>
        <begin position="3"/>
        <end position="52"/>
    </location>
</feature>
<gene>
    <name evidence="4" type="ORF">METZ01_LOCUS324042</name>
</gene>
<dbReference type="SUPFAM" id="SSF52374">
    <property type="entry name" value="Nucleotidylyl transferase"/>
    <property type="match status" value="1"/>
</dbReference>
<dbReference type="Pfam" id="PF01747">
    <property type="entry name" value="ATP-sulfurylase"/>
    <property type="match status" value="1"/>
</dbReference>
<sequence length="280" mass="31793">NTEIGEMTISSIFQCNKEEVAIKVFGTDEKTHPGVVAFYETKDVFIGGKVKIRRRIPLDISQYELTPVQTKAIFKNRKWKSVVAFHTRNAPHCAHEWLQRKVLELYDGLFIQPILGRKKPGDFIPKAVIEGYKTLISEFYPKNRVVLSALTTCGRYAGPREAVFHALVRRNYGCTHIVIGRDHAGAGNYYGKYDSQNLCAEFEDALGIKIVKYKEPFYCRICNKITTETTCSHSSSNPDAIEEVSGTIIRSLLEKGERPPAYIMRPEVIDAIYSDDMFVK</sequence>
<evidence type="ECO:0000313" key="4">
    <source>
        <dbReference type="EMBL" id="SVC71188.1"/>
    </source>
</evidence>